<name>A0A6A6UID4_9PEZI</name>
<dbReference type="Gene3D" id="3.30.450.30">
    <property type="entry name" value="Dynein light chain 2a, cytoplasmic"/>
    <property type="match status" value="1"/>
</dbReference>
<dbReference type="AlphaFoldDB" id="A0A6A6UID4"/>
<dbReference type="Proteomes" id="UP000799302">
    <property type="component" value="Unassembled WGS sequence"/>
</dbReference>
<organism evidence="2 3">
    <name type="scientific">Microthyrium microscopicum</name>
    <dbReference type="NCBI Taxonomy" id="703497"/>
    <lineage>
        <taxon>Eukaryota</taxon>
        <taxon>Fungi</taxon>
        <taxon>Dikarya</taxon>
        <taxon>Ascomycota</taxon>
        <taxon>Pezizomycotina</taxon>
        <taxon>Dothideomycetes</taxon>
        <taxon>Dothideomycetes incertae sedis</taxon>
        <taxon>Microthyriales</taxon>
        <taxon>Microthyriaceae</taxon>
        <taxon>Microthyrium</taxon>
    </lineage>
</organism>
<accession>A0A6A6UID4</accession>
<feature type="region of interest" description="Disordered" evidence="1">
    <location>
        <begin position="150"/>
        <end position="195"/>
    </location>
</feature>
<dbReference type="EMBL" id="MU004234">
    <property type="protein sequence ID" value="KAF2670634.1"/>
    <property type="molecule type" value="Genomic_DNA"/>
</dbReference>
<evidence type="ECO:0000256" key="1">
    <source>
        <dbReference type="SAM" id="MobiDB-lite"/>
    </source>
</evidence>
<protein>
    <submittedName>
        <fullName evidence="2">Uncharacterized protein</fullName>
    </submittedName>
</protein>
<sequence>MLDSRRLNDWLQTNVEYPVIDHFLLITTSGDLLAYPRPTDIKQYRDEAALVVKAWKDSDQLLMNKYNRKLPSTRNRSAHIADKELQALTISAQKGNIIVYAIQPRLLLVLVGAKTPPSNSTEVEFIHEAKGEARYPPRSDEPHLHVLDFSSPEMDLPATPPAQFGNQIDTQLDPGSQGQSPSATPPYEEPNPMSISQQSLNIPIEQQHLGILHLQRSKLERMADHLAKEMDVTIGKELA</sequence>
<evidence type="ECO:0000313" key="2">
    <source>
        <dbReference type="EMBL" id="KAF2670634.1"/>
    </source>
</evidence>
<feature type="compositionally biased region" description="Polar residues" evidence="1">
    <location>
        <begin position="164"/>
        <end position="182"/>
    </location>
</feature>
<dbReference type="OrthoDB" id="3924760at2759"/>
<keyword evidence="3" id="KW-1185">Reference proteome</keyword>
<proteinExistence type="predicted"/>
<gene>
    <name evidence="2" type="ORF">BT63DRAFT_243632</name>
</gene>
<evidence type="ECO:0000313" key="3">
    <source>
        <dbReference type="Proteomes" id="UP000799302"/>
    </source>
</evidence>
<reference evidence="2" key="1">
    <citation type="journal article" date="2020" name="Stud. Mycol.">
        <title>101 Dothideomycetes genomes: a test case for predicting lifestyles and emergence of pathogens.</title>
        <authorList>
            <person name="Haridas S."/>
            <person name="Albert R."/>
            <person name="Binder M."/>
            <person name="Bloem J."/>
            <person name="Labutti K."/>
            <person name="Salamov A."/>
            <person name="Andreopoulos B."/>
            <person name="Baker S."/>
            <person name="Barry K."/>
            <person name="Bills G."/>
            <person name="Bluhm B."/>
            <person name="Cannon C."/>
            <person name="Castanera R."/>
            <person name="Culley D."/>
            <person name="Daum C."/>
            <person name="Ezra D."/>
            <person name="Gonzalez J."/>
            <person name="Henrissat B."/>
            <person name="Kuo A."/>
            <person name="Liang C."/>
            <person name="Lipzen A."/>
            <person name="Lutzoni F."/>
            <person name="Magnuson J."/>
            <person name="Mondo S."/>
            <person name="Nolan M."/>
            <person name="Ohm R."/>
            <person name="Pangilinan J."/>
            <person name="Park H.-J."/>
            <person name="Ramirez L."/>
            <person name="Alfaro M."/>
            <person name="Sun H."/>
            <person name="Tritt A."/>
            <person name="Yoshinaga Y."/>
            <person name="Zwiers L.-H."/>
            <person name="Turgeon B."/>
            <person name="Goodwin S."/>
            <person name="Spatafora J."/>
            <person name="Crous P."/>
            <person name="Grigoriev I."/>
        </authorList>
    </citation>
    <scope>NUCLEOTIDE SEQUENCE</scope>
    <source>
        <strain evidence="2">CBS 115976</strain>
    </source>
</reference>